<dbReference type="EMBL" id="VDLU01000001">
    <property type="protein sequence ID" value="TNJ30571.1"/>
    <property type="molecule type" value="Genomic_DNA"/>
</dbReference>
<feature type="coiled-coil region" evidence="1">
    <location>
        <begin position="369"/>
        <end position="423"/>
    </location>
</feature>
<evidence type="ECO:0000256" key="2">
    <source>
        <dbReference type="SAM" id="MobiDB-lite"/>
    </source>
</evidence>
<feature type="compositionally biased region" description="Polar residues" evidence="2">
    <location>
        <begin position="561"/>
        <end position="570"/>
    </location>
</feature>
<accession>A0A4Z1TDF8</accession>
<evidence type="ECO:0000256" key="1">
    <source>
        <dbReference type="SAM" id="Coils"/>
    </source>
</evidence>
<feature type="region of interest" description="Disordered" evidence="2">
    <location>
        <begin position="957"/>
        <end position="977"/>
    </location>
</feature>
<feature type="region of interest" description="Disordered" evidence="2">
    <location>
        <begin position="561"/>
        <end position="680"/>
    </location>
</feature>
<comment type="caution">
    <text evidence="3">The sequence shown here is derived from an EMBL/GenBank/DDBJ whole genome shotgun (WGS) entry which is preliminary data.</text>
</comment>
<keyword evidence="4" id="KW-1185">Reference proteome</keyword>
<feature type="coiled-coil region" evidence="1">
    <location>
        <begin position="258"/>
        <end position="338"/>
    </location>
</feature>
<name>A0A4Z1TDF8_GIAMU</name>
<protein>
    <recommendedName>
        <fullName evidence="5">Coiled-coil protein</fullName>
    </recommendedName>
</protein>
<organism evidence="3 4">
    <name type="scientific">Giardia muris</name>
    <dbReference type="NCBI Taxonomy" id="5742"/>
    <lineage>
        <taxon>Eukaryota</taxon>
        <taxon>Metamonada</taxon>
        <taxon>Diplomonadida</taxon>
        <taxon>Hexamitidae</taxon>
        <taxon>Giardiinae</taxon>
        <taxon>Giardia</taxon>
    </lineage>
</organism>
<dbReference type="OrthoDB" id="289038at2759"/>
<proteinExistence type="predicted"/>
<dbReference type="Proteomes" id="UP000315496">
    <property type="component" value="Chromosome 1"/>
</dbReference>
<feature type="region of interest" description="Disordered" evidence="2">
    <location>
        <begin position="793"/>
        <end position="819"/>
    </location>
</feature>
<evidence type="ECO:0000313" key="3">
    <source>
        <dbReference type="EMBL" id="TNJ30571.1"/>
    </source>
</evidence>
<sequence>MTSTGGPNPVPKPPPAPVPISLLTELDHTSCGATSVEDWARLQRRAVEDLTCALLRIFNAAIDDTFDRLRLSIQGRPLYVLFESSLGCNPLTDHEAPKDVLPIYAPYLRRAQDDLAERASEAVQMEVRTRVGRLVALESEHIERCQMHIDVLAADIATQREFSHRLEQLYIDAHEAGTEERLRLIAEINNLKEQYFNRFRIGDRYVPDNLDRPIGEARTHTRTPSIDRTRNTGGKGDTYGNRALMEQLNYATAEIATLRESNKGMSTLKARLQELEYENTVLRDQLGTTENPRTSLIEDLQKELDTKTVALHNTDNRIKDLEEQVQGLARKLRVANSRNATDEILGRSLSGMQETDALKQKIYVVEGEKLELKLELDKVRAILSAKEAELSHELQIDALKSRVKELEADKQKLIGDLRELRRKKAEEIFTTIQGPELLGDSRIYHLIETVITTRKLEEQLQGLADDLTKFIEIGVQVPESQSSRTKQIHQKEVKIAAAMARARALYRKRFGSVPACLDTCQTVEDFLHEVKKEVNMQKQALLGEDASIDISNYSNLFTTFDRNDSTTPKMTRSERVVHRSKLNGRMTASEDITSKRESTNLTRSKTTSTRLSRSPTRSVTSSRQPKTGAAHLTHSRSVPRTPRNNIVNPQALSADTRASASQSPRTMKESQFLSLPPICRPSPTRTTMATLPIASPNVSTTVIHPPVAPGVTSLGTTSIRLTDIDDETNTSPNSSSAMQDPPLELFKQLDRYPQPIMEAPSQSDLTSDIEYLSLSYQCHSELLDMDIVHHSSKDEPNDVSETPNVYAERPSYEPPENMMTNPWPTVTSIMTDSSTTVDRHVMNRSIRETTSVSVQEAVAALSSVSLLPNSSATFQELSSPRKPSRAPSTQTPARKRSPIKPLWAENLNDRKEPSVPSMRALTAMPQSSPLRKAPSTFTPQRIGHSSWIRRRSLSARLPSTTRPTPEWRTSPPSPDRGLLFSGRDNSQRAITGHNLPSMNLPVELVRRPYYQNEQGEWIPYTLTVLHLDRRRMEE</sequence>
<feature type="region of interest" description="Disordered" evidence="2">
    <location>
        <begin position="873"/>
        <end position="914"/>
    </location>
</feature>
<reference evidence="3 4" key="1">
    <citation type="submission" date="2019-05" db="EMBL/GenBank/DDBJ databases">
        <title>The compact genome of Giardia muris reveals important steps in the evolution of intestinal protozoan parasites.</title>
        <authorList>
            <person name="Xu F."/>
            <person name="Jimenez-Gonzalez A."/>
            <person name="Einarsson E."/>
            <person name="Astvaldsson A."/>
            <person name="Peirasmaki D."/>
            <person name="Eckmann L."/>
            <person name="Andersson J.O."/>
            <person name="Svard S.G."/>
            <person name="Jerlstrom-Hultqvist J."/>
        </authorList>
    </citation>
    <scope>NUCLEOTIDE SEQUENCE [LARGE SCALE GENOMIC DNA]</scope>
    <source>
        <strain evidence="3 4">Roberts-Thomson</strain>
    </source>
</reference>
<feature type="compositionally biased region" description="Low complexity" evidence="2">
    <location>
        <begin position="599"/>
        <end position="623"/>
    </location>
</feature>
<evidence type="ECO:0008006" key="5">
    <source>
        <dbReference type="Google" id="ProtNLM"/>
    </source>
</evidence>
<dbReference type="VEuPathDB" id="GiardiaDB:GMRT_12273"/>
<gene>
    <name evidence="3" type="ORF">GMRT_12273</name>
</gene>
<keyword evidence="1" id="KW-0175">Coiled coil</keyword>
<dbReference type="AlphaFoldDB" id="A0A4Z1TDF8"/>
<feature type="compositionally biased region" description="Polar residues" evidence="2">
    <location>
        <begin position="635"/>
        <end position="673"/>
    </location>
</feature>
<evidence type="ECO:0000313" key="4">
    <source>
        <dbReference type="Proteomes" id="UP000315496"/>
    </source>
</evidence>